<evidence type="ECO:0000313" key="2">
    <source>
        <dbReference type="EMBL" id="KEA63038.1"/>
    </source>
</evidence>
<dbReference type="PATRIC" id="fig|1232683.4.peg.2514"/>
<dbReference type="GO" id="GO:0015074">
    <property type="term" value="P:DNA integration"/>
    <property type="evidence" value="ECO:0007669"/>
    <property type="project" value="InterPro"/>
</dbReference>
<dbReference type="InterPro" id="IPR001584">
    <property type="entry name" value="Integrase_cat-core"/>
</dbReference>
<dbReference type="Proteomes" id="UP000028252">
    <property type="component" value="Unassembled WGS sequence"/>
</dbReference>
<dbReference type="EMBL" id="JMQN01000040">
    <property type="protein sequence ID" value="KEA63038.1"/>
    <property type="molecule type" value="Genomic_DNA"/>
</dbReference>
<dbReference type="AlphaFoldDB" id="A0A081FWY3"/>
<protein>
    <submittedName>
        <fullName evidence="2">Mobile element protein</fullName>
    </submittedName>
</protein>
<organism evidence="2 3">
    <name type="scientific">Marinobacterium lacunae</name>
    <dbReference type="NCBI Taxonomy" id="1232683"/>
    <lineage>
        <taxon>Bacteria</taxon>
        <taxon>Pseudomonadati</taxon>
        <taxon>Pseudomonadota</taxon>
        <taxon>Gammaproteobacteria</taxon>
        <taxon>Oceanospirillales</taxon>
        <taxon>Oceanospirillaceae</taxon>
        <taxon>Marinobacterium</taxon>
    </lineage>
</organism>
<gene>
    <name evidence="2" type="ORF">ADIMK_2562</name>
</gene>
<dbReference type="STRING" id="1232683.ADIMK_2562"/>
<dbReference type="Pfam" id="PF13333">
    <property type="entry name" value="rve_2"/>
    <property type="match status" value="1"/>
</dbReference>
<dbReference type="eggNOG" id="COG2801">
    <property type="taxonomic scope" value="Bacteria"/>
</dbReference>
<reference evidence="2 3" key="1">
    <citation type="submission" date="2014-04" db="EMBL/GenBank/DDBJ databases">
        <title>Marinobacterium kochiensis sp. nov., isolated from sediment sample collected from Kochi backwaters in Kerala, India.</title>
        <authorList>
            <person name="Singh A."/>
            <person name="Pinnaka A.K."/>
        </authorList>
    </citation>
    <scope>NUCLEOTIDE SEQUENCE [LARGE SCALE GENOMIC DNA]</scope>
    <source>
        <strain evidence="2 3">AK27</strain>
    </source>
</reference>
<keyword evidence="3" id="KW-1185">Reference proteome</keyword>
<comment type="caution">
    <text evidence="2">The sequence shown here is derived from an EMBL/GenBank/DDBJ whole genome shotgun (WGS) entry which is preliminary data.</text>
</comment>
<feature type="domain" description="Integrase catalytic" evidence="1">
    <location>
        <begin position="2"/>
        <end position="31"/>
    </location>
</feature>
<proteinExistence type="predicted"/>
<evidence type="ECO:0000313" key="3">
    <source>
        <dbReference type="Proteomes" id="UP000028252"/>
    </source>
</evidence>
<accession>A0A081FWY3</accession>
<name>A0A081FWY3_9GAMM</name>
<evidence type="ECO:0000259" key="1">
    <source>
        <dbReference type="Pfam" id="PF13333"/>
    </source>
</evidence>
<sequence length="37" mass="4390">MFDYIEMFYNPSRRDGSNEGLSPVEFEKQYLAKKLSV</sequence>